<gene>
    <name evidence="5" type="ORF">UFOPK1410_00968</name>
</gene>
<dbReference type="PANTHER" id="PTHR30146">
    <property type="entry name" value="LACI-RELATED TRANSCRIPTIONAL REPRESSOR"/>
    <property type="match status" value="1"/>
</dbReference>
<dbReference type="GO" id="GO:0003700">
    <property type="term" value="F:DNA-binding transcription factor activity"/>
    <property type="evidence" value="ECO:0007669"/>
    <property type="project" value="TreeGrafter"/>
</dbReference>
<dbReference type="PROSITE" id="PS00356">
    <property type="entry name" value="HTH_LACI_1"/>
    <property type="match status" value="1"/>
</dbReference>
<dbReference type="InterPro" id="IPR000843">
    <property type="entry name" value="HTH_LacI"/>
</dbReference>
<dbReference type="AlphaFoldDB" id="A0A6J6C5T4"/>
<evidence type="ECO:0000256" key="3">
    <source>
        <dbReference type="ARBA" id="ARBA00023163"/>
    </source>
</evidence>
<dbReference type="Pfam" id="PF13377">
    <property type="entry name" value="Peripla_BP_3"/>
    <property type="match status" value="1"/>
</dbReference>
<dbReference type="SUPFAM" id="SSF47413">
    <property type="entry name" value="lambda repressor-like DNA-binding domains"/>
    <property type="match status" value="1"/>
</dbReference>
<dbReference type="GO" id="GO:0000976">
    <property type="term" value="F:transcription cis-regulatory region binding"/>
    <property type="evidence" value="ECO:0007669"/>
    <property type="project" value="TreeGrafter"/>
</dbReference>
<evidence type="ECO:0000256" key="1">
    <source>
        <dbReference type="ARBA" id="ARBA00023015"/>
    </source>
</evidence>
<proteinExistence type="predicted"/>
<dbReference type="InterPro" id="IPR010982">
    <property type="entry name" value="Lambda_DNA-bd_dom_sf"/>
</dbReference>
<name>A0A6J6C5T4_9ZZZZ</name>
<dbReference type="InterPro" id="IPR046335">
    <property type="entry name" value="LacI/GalR-like_sensor"/>
</dbReference>
<protein>
    <submittedName>
        <fullName evidence="5">Unannotated protein</fullName>
    </submittedName>
</protein>
<evidence type="ECO:0000259" key="4">
    <source>
        <dbReference type="PROSITE" id="PS50932"/>
    </source>
</evidence>
<dbReference type="PROSITE" id="PS50932">
    <property type="entry name" value="HTH_LACI_2"/>
    <property type="match status" value="1"/>
</dbReference>
<dbReference type="Pfam" id="PF00356">
    <property type="entry name" value="LacI"/>
    <property type="match status" value="1"/>
</dbReference>
<evidence type="ECO:0000313" key="5">
    <source>
        <dbReference type="EMBL" id="CAB4545979.1"/>
    </source>
</evidence>
<dbReference type="CDD" id="cd01392">
    <property type="entry name" value="HTH_LacI"/>
    <property type="match status" value="1"/>
</dbReference>
<organism evidence="5">
    <name type="scientific">freshwater metagenome</name>
    <dbReference type="NCBI Taxonomy" id="449393"/>
    <lineage>
        <taxon>unclassified sequences</taxon>
        <taxon>metagenomes</taxon>
        <taxon>ecological metagenomes</taxon>
    </lineage>
</organism>
<feature type="domain" description="HTH lacI-type" evidence="4">
    <location>
        <begin position="3"/>
        <end position="57"/>
    </location>
</feature>
<reference evidence="5" key="1">
    <citation type="submission" date="2020-05" db="EMBL/GenBank/DDBJ databases">
        <authorList>
            <person name="Chiriac C."/>
            <person name="Salcher M."/>
            <person name="Ghai R."/>
            <person name="Kavagutti S V."/>
        </authorList>
    </citation>
    <scope>NUCLEOTIDE SEQUENCE</scope>
</reference>
<dbReference type="InterPro" id="IPR028082">
    <property type="entry name" value="Peripla_BP_I"/>
</dbReference>
<keyword evidence="1" id="KW-0805">Transcription regulation</keyword>
<accession>A0A6J6C5T4</accession>
<evidence type="ECO:0000256" key="2">
    <source>
        <dbReference type="ARBA" id="ARBA00023125"/>
    </source>
</evidence>
<dbReference type="SUPFAM" id="SSF53822">
    <property type="entry name" value="Periplasmic binding protein-like I"/>
    <property type="match status" value="1"/>
</dbReference>
<dbReference type="Gene3D" id="3.40.50.2300">
    <property type="match status" value="2"/>
</dbReference>
<dbReference type="CDD" id="cd06293">
    <property type="entry name" value="PBP1_LacI-like"/>
    <property type="match status" value="1"/>
</dbReference>
<keyword evidence="2" id="KW-0238">DNA-binding</keyword>
<sequence length="338" mass="36400">MSVSLRDVAAAAKVSVGTVSNVLNRPEVVSASTLSRVQKTIKDLGFVPNGFARQLRSGYSRTLGLVVPDVGNPFFTEVARGVEDAARKRDYAVFLCNSDESLEKEDRYINVLMEQQVRGVLLTPADIRTDRIDALRARGICVTLLDRELEGRNQCSVSVDDVHGGQIAIEYLASLGHKRIAWVCGPEKIPQVADRGAGVAKAAKLSNVEIIKLEVQLMNATNGEGAARDLLALDALPSAVFCANDLLALGVMRELLNQGIHIPEQVAIVGYDDIQFAPSAAVPLTSISQPAYQIGVTAADLILSECESDVTHEHQQIKFQPRLIERASSSKSKAATNG</sequence>
<dbReference type="EMBL" id="CAEZSH010000147">
    <property type="protein sequence ID" value="CAB4545979.1"/>
    <property type="molecule type" value="Genomic_DNA"/>
</dbReference>
<dbReference type="PANTHER" id="PTHR30146:SF109">
    <property type="entry name" value="HTH-TYPE TRANSCRIPTIONAL REGULATOR GALS"/>
    <property type="match status" value="1"/>
</dbReference>
<dbReference type="Gene3D" id="1.10.260.40">
    <property type="entry name" value="lambda repressor-like DNA-binding domains"/>
    <property type="match status" value="1"/>
</dbReference>
<dbReference type="SMART" id="SM00354">
    <property type="entry name" value="HTH_LACI"/>
    <property type="match status" value="1"/>
</dbReference>
<keyword evidence="3" id="KW-0804">Transcription</keyword>